<dbReference type="AlphaFoldDB" id="A0A382SX87"/>
<feature type="region of interest" description="Disordered" evidence="1">
    <location>
        <begin position="15"/>
        <end position="38"/>
    </location>
</feature>
<dbReference type="PANTHER" id="PTHR47623:SF1">
    <property type="entry name" value="OS09G0287300 PROTEIN"/>
    <property type="match status" value="1"/>
</dbReference>
<evidence type="ECO:0000313" key="2">
    <source>
        <dbReference type="EMBL" id="SVD13541.1"/>
    </source>
</evidence>
<dbReference type="Pfam" id="PF00300">
    <property type="entry name" value="His_Phos_1"/>
    <property type="match status" value="1"/>
</dbReference>
<feature type="non-terminal residue" evidence="2">
    <location>
        <position position="110"/>
    </location>
</feature>
<dbReference type="EMBL" id="UINC01131686">
    <property type="protein sequence ID" value="SVD13541.1"/>
    <property type="molecule type" value="Genomic_DNA"/>
</dbReference>
<evidence type="ECO:0000256" key="1">
    <source>
        <dbReference type="SAM" id="MobiDB-lite"/>
    </source>
</evidence>
<feature type="compositionally biased region" description="Basic and acidic residues" evidence="1">
    <location>
        <begin position="21"/>
        <end position="36"/>
    </location>
</feature>
<dbReference type="InterPro" id="IPR029033">
    <property type="entry name" value="His_PPase_superfam"/>
</dbReference>
<dbReference type="Gene3D" id="3.40.50.1240">
    <property type="entry name" value="Phosphoglycerate mutase-like"/>
    <property type="match status" value="1"/>
</dbReference>
<reference evidence="2" key="1">
    <citation type="submission" date="2018-05" db="EMBL/GenBank/DDBJ databases">
        <authorList>
            <person name="Lanie J.A."/>
            <person name="Ng W.-L."/>
            <person name="Kazmierczak K.M."/>
            <person name="Andrzejewski T.M."/>
            <person name="Davidsen T.M."/>
            <person name="Wayne K.J."/>
            <person name="Tettelin H."/>
            <person name="Glass J.I."/>
            <person name="Rusch D."/>
            <person name="Podicherti R."/>
            <person name="Tsui H.-C.T."/>
            <person name="Winkler M.E."/>
        </authorList>
    </citation>
    <scope>NUCLEOTIDE SEQUENCE</scope>
</reference>
<gene>
    <name evidence="2" type="ORF">METZ01_LOCUS366395</name>
</gene>
<evidence type="ECO:0008006" key="3">
    <source>
        <dbReference type="Google" id="ProtNLM"/>
    </source>
</evidence>
<dbReference type="PANTHER" id="PTHR47623">
    <property type="entry name" value="OS09G0287300 PROTEIN"/>
    <property type="match status" value="1"/>
</dbReference>
<organism evidence="2">
    <name type="scientific">marine metagenome</name>
    <dbReference type="NCBI Taxonomy" id="408172"/>
    <lineage>
        <taxon>unclassified sequences</taxon>
        <taxon>metagenomes</taxon>
        <taxon>ecological metagenomes</taxon>
    </lineage>
</organism>
<sequence>MADKELILVRHAKSSWGDPGLADHDRPLNKRGERNAPEMGIRLTASGVRPEAMFTSTAVRAATTAEIVAEAIEFPQDEIVKEPGLYHADVGEWLAWVTGLDDVWNTVMAF</sequence>
<dbReference type="SUPFAM" id="SSF53254">
    <property type="entry name" value="Phosphoglycerate mutase-like"/>
    <property type="match status" value="1"/>
</dbReference>
<proteinExistence type="predicted"/>
<protein>
    <recommendedName>
        <fullName evidence="3">Histidine phosphatase family protein</fullName>
    </recommendedName>
</protein>
<dbReference type="CDD" id="cd07067">
    <property type="entry name" value="HP_PGM_like"/>
    <property type="match status" value="1"/>
</dbReference>
<name>A0A382SX87_9ZZZZ</name>
<accession>A0A382SX87</accession>
<dbReference type="InterPro" id="IPR013078">
    <property type="entry name" value="His_Pase_superF_clade-1"/>
</dbReference>